<dbReference type="Pfam" id="PF13296">
    <property type="entry name" value="T6SS_Vgr"/>
    <property type="match status" value="1"/>
</dbReference>
<protein>
    <submittedName>
        <fullName evidence="3">Type VI secretion system tip protein VgrG</fullName>
    </submittedName>
</protein>
<comment type="caution">
    <text evidence="3">The sequence shown here is derived from an EMBL/GenBank/DDBJ whole genome shotgun (WGS) entry which is preliminary data.</text>
</comment>
<dbReference type="Proteomes" id="UP000318349">
    <property type="component" value="Unassembled WGS sequence"/>
</dbReference>
<evidence type="ECO:0000313" key="3">
    <source>
        <dbReference type="EMBL" id="TVO70091.1"/>
    </source>
</evidence>
<evidence type="ECO:0000259" key="2">
    <source>
        <dbReference type="Pfam" id="PF13296"/>
    </source>
</evidence>
<feature type="domain" description="Putative type VI secretion system Rhs element associated Vgr" evidence="2">
    <location>
        <begin position="50"/>
        <end position="155"/>
    </location>
</feature>
<dbReference type="EMBL" id="VMNI01000037">
    <property type="protein sequence ID" value="TVO70091.1"/>
    <property type="molecule type" value="Genomic_DNA"/>
</dbReference>
<feature type="region of interest" description="Disordered" evidence="1">
    <location>
        <begin position="16"/>
        <end position="39"/>
    </location>
</feature>
<dbReference type="InterPro" id="IPR028244">
    <property type="entry name" value="T6SS_Rhs_Vgr_dom"/>
</dbReference>
<evidence type="ECO:0000313" key="4">
    <source>
        <dbReference type="Proteomes" id="UP000318349"/>
    </source>
</evidence>
<sequence>MPSRIWTLNAANHARGQLHTGEELPPFSAGHDSGANHPGVISGWMSHNHASGFNQWLADDAPGQLRTRLATSATEGQLGLGHLIHHAPLGATRGPWRGSGFELRTDGWLAVRAGEGMLLSATARSNATSTQLDVTETVAQLRAAERTAKALSDAAAAQGAQP</sequence>
<gene>
    <name evidence="3" type="ORF">FHP89_20845</name>
</gene>
<reference evidence="3 4" key="1">
    <citation type="submission" date="2019-07" db="EMBL/GenBank/DDBJ databases">
        <title>The pathways for chlorine oxyanion respiration interact through the shared metabolite chlorate.</title>
        <authorList>
            <person name="Barnum T.P."/>
            <person name="Cheng Y."/>
            <person name="Hill K.A."/>
            <person name="Lucas L.N."/>
            <person name="Carlson H.K."/>
            <person name="Coates J.D."/>
        </authorList>
    </citation>
    <scope>NUCLEOTIDE SEQUENCE [LARGE SCALE GENOMIC DNA]</scope>
    <source>
        <strain evidence="3 4">SFB-1</strain>
    </source>
</reference>
<evidence type="ECO:0000256" key="1">
    <source>
        <dbReference type="SAM" id="MobiDB-lite"/>
    </source>
</evidence>
<name>A0A557RY70_9RHOO</name>
<feature type="non-terminal residue" evidence="3">
    <location>
        <position position="162"/>
    </location>
</feature>
<organism evidence="3 4">
    <name type="scientific">Denitromonas halophila</name>
    <dbReference type="NCBI Taxonomy" id="1629404"/>
    <lineage>
        <taxon>Bacteria</taxon>
        <taxon>Pseudomonadati</taxon>
        <taxon>Pseudomonadota</taxon>
        <taxon>Betaproteobacteria</taxon>
        <taxon>Rhodocyclales</taxon>
        <taxon>Zoogloeaceae</taxon>
        <taxon>Denitromonas</taxon>
    </lineage>
</organism>
<accession>A0A557RY70</accession>
<proteinExistence type="predicted"/>
<dbReference type="AlphaFoldDB" id="A0A557RY70"/>